<reference evidence="2" key="1">
    <citation type="submission" date="2016-12" db="EMBL/GenBank/DDBJ databases">
        <authorList>
            <person name="Varghese N."/>
            <person name="Submissions S."/>
        </authorList>
    </citation>
    <scope>NUCLEOTIDE SEQUENCE [LARGE SCALE GENOMIC DNA]</scope>
    <source>
        <strain evidence="2">DSM 16779</strain>
    </source>
</reference>
<dbReference type="OrthoDB" id="1410632at2"/>
<gene>
    <name evidence="1" type="ORF">SAMN05421769_0749</name>
</gene>
<keyword evidence="2" id="KW-1185">Reference proteome</keyword>
<dbReference type="RefSeq" id="WP_074228875.1">
    <property type="nucleotide sequence ID" value="NZ_FSRQ01000001.1"/>
</dbReference>
<dbReference type="Proteomes" id="UP000184782">
    <property type="component" value="Unassembled WGS sequence"/>
</dbReference>
<protein>
    <submittedName>
        <fullName evidence="1">Uncharacterized protein</fullName>
    </submittedName>
</protein>
<proteinExistence type="predicted"/>
<dbReference type="AlphaFoldDB" id="A0A1N6EVY6"/>
<evidence type="ECO:0000313" key="2">
    <source>
        <dbReference type="Proteomes" id="UP000184782"/>
    </source>
</evidence>
<organism evidence="1 2">
    <name type="scientific">Chryseobacterium scophthalmum</name>
    <dbReference type="NCBI Taxonomy" id="59733"/>
    <lineage>
        <taxon>Bacteria</taxon>
        <taxon>Pseudomonadati</taxon>
        <taxon>Bacteroidota</taxon>
        <taxon>Flavobacteriia</taxon>
        <taxon>Flavobacteriales</taxon>
        <taxon>Weeksellaceae</taxon>
        <taxon>Chryseobacterium group</taxon>
        <taxon>Chryseobacterium</taxon>
    </lineage>
</organism>
<evidence type="ECO:0000313" key="1">
    <source>
        <dbReference type="EMBL" id="SIN87160.1"/>
    </source>
</evidence>
<dbReference type="PROSITE" id="PS51257">
    <property type="entry name" value="PROKAR_LIPOPROTEIN"/>
    <property type="match status" value="1"/>
</dbReference>
<dbReference type="EMBL" id="FSRQ01000001">
    <property type="protein sequence ID" value="SIN87160.1"/>
    <property type="molecule type" value="Genomic_DNA"/>
</dbReference>
<name>A0A1N6EVY6_9FLAO</name>
<sequence>MKNLSFLFEKKYVSIKNVLMILPLMIVFSSLSCSKDEDDNQPPAAIVYNEENPLDKYHNLAGFTTTSNFVNSGNYEFGLTFSPNVKGKINALVVKLPDLNPNLKITIWDFDTKTVLRTEMVNVATANTVVVKSIPEMMLEKDKKYVITMNSNDWYKRNKADNSNAVYPITAGNIKVWEYRWVGGSSQVFPTNISLDYNGGDLSFNFQQVD</sequence>
<accession>A0A1N6EVY6</accession>